<dbReference type="Gene3D" id="3.20.20.150">
    <property type="entry name" value="Divalent-metal-dependent TIM barrel enzymes"/>
    <property type="match status" value="1"/>
</dbReference>
<evidence type="ECO:0000256" key="1">
    <source>
        <dbReference type="ARBA" id="ARBA00022722"/>
    </source>
</evidence>
<keyword evidence="1" id="KW-0540">Nuclease</keyword>
<name>A0A212IXX1_9DELT</name>
<dbReference type="Pfam" id="PF03851">
    <property type="entry name" value="UvdE"/>
    <property type="match status" value="1"/>
</dbReference>
<dbReference type="AlphaFoldDB" id="A0A212IXX1"/>
<evidence type="ECO:0000256" key="3">
    <source>
        <dbReference type="ARBA" id="ARBA00022763"/>
    </source>
</evidence>
<proteinExistence type="predicted"/>
<dbReference type="GO" id="GO:0009411">
    <property type="term" value="P:response to UV"/>
    <property type="evidence" value="ECO:0007669"/>
    <property type="project" value="InterPro"/>
</dbReference>
<keyword evidence="6" id="KW-0234">DNA repair</keyword>
<dbReference type="PANTHER" id="PTHR31290">
    <property type="entry name" value="UV-DAMAGE ENDONUCLEASE"/>
    <property type="match status" value="1"/>
</dbReference>
<dbReference type="GO" id="GO:0016787">
    <property type="term" value="F:hydrolase activity"/>
    <property type="evidence" value="ECO:0007669"/>
    <property type="project" value="UniProtKB-KW"/>
</dbReference>
<dbReference type="EMBL" id="FLUQ01000001">
    <property type="protein sequence ID" value="SBV92048.1"/>
    <property type="molecule type" value="Genomic_DNA"/>
</dbReference>
<gene>
    <name evidence="8" type="ORF">KL86DPRO_10294</name>
</gene>
<organism evidence="8">
    <name type="scientific">uncultured delta proteobacterium</name>
    <dbReference type="NCBI Taxonomy" id="34034"/>
    <lineage>
        <taxon>Bacteria</taxon>
        <taxon>Deltaproteobacteria</taxon>
        <taxon>environmental samples</taxon>
    </lineage>
</organism>
<keyword evidence="5" id="KW-0378">Hydrolase</keyword>
<evidence type="ECO:0000256" key="5">
    <source>
        <dbReference type="ARBA" id="ARBA00022801"/>
    </source>
</evidence>
<evidence type="ECO:0000259" key="7">
    <source>
        <dbReference type="Pfam" id="PF08349"/>
    </source>
</evidence>
<dbReference type="InterPro" id="IPR013560">
    <property type="entry name" value="DUF1722"/>
</dbReference>
<dbReference type="SUPFAM" id="SSF51658">
    <property type="entry name" value="Xylose isomerase-like"/>
    <property type="match status" value="1"/>
</dbReference>
<evidence type="ECO:0000313" key="8">
    <source>
        <dbReference type="EMBL" id="SBV92048.1"/>
    </source>
</evidence>
<dbReference type="PANTHER" id="PTHR31290:SF5">
    <property type="entry name" value="UV-DAMAGE ENDONUCLEASE"/>
    <property type="match status" value="1"/>
</dbReference>
<feature type="domain" description="DUF1722" evidence="7">
    <location>
        <begin position="308"/>
        <end position="415"/>
    </location>
</feature>
<protein>
    <submittedName>
        <fullName evidence="8">UV-endonuclease UvdE</fullName>
    </submittedName>
</protein>
<dbReference type="NCBIfam" id="TIGR00629">
    <property type="entry name" value="uvde"/>
    <property type="match status" value="1"/>
</dbReference>
<accession>A0A212IXX1</accession>
<dbReference type="InterPro" id="IPR004601">
    <property type="entry name" value="UvdE"/>
</dbReference>
<evidence type="ECO:0000256" key="2">
    <source>
        <dbReference type="ARBA" id="ARBA00022759"/>
    </source>
</evidence>
<reference evidence="8" key="1">
    <citation type="submission" date="2016-04" db="EMBL/GenBank/DDBJ databases">
        <authorList>
            <person name="Evans L.H."/>
            <person name="Alamgir A."/>
            <person name="Owens N."/>
            <person name="Weber N.D."/>
            <person name="Virtaneva K."/>
            <person name="Barbian K."/>
            <person name="Babar A."/>
            <person name="Rosenke K."/>
        </authorList>
    </citation>
    <scope>NUCLEOTIDE SEQUENCE</scope>
    <source>
        <strain evidence="8">86</strain>
    </source>
</reference>
<sequence>MIRYGFACKTIGVPGAEQTTLALGRADEEQLLRAGRRNLRALDAMVRYCRAEGIRLMRISSDVIPLASHPGVSFDWQHLLQEELAAIATLIADTGVRVSMHPGQYTVLNSPRDDVVERAVEDLRFHADFLGAVGADMTARIILHLGGGYGDKQAALRRLARNIETLPAHIRNRLALENDERIYTIEDVLAVCGEFALPAVFDVYHHAINPPPHGATPDWLDKAALTWEGESGRQKIHYSQQWPGGKPGMHSQSISMDAFLPFHAGLRGRELDVMLEVKDKNLSAVKCANLTAPDLPRRKLTDEWARYKYLVLEHDPAAYNEIRALLRDNEPDAAGFYNRLEKALGKTVAPGHARNAAQHVWGYVDKLASAAESRRVLADIAALDGDARALPRLKNKLLALAAKHEREYLLRSLYFYL</sequence>
<evidence type="ECO:0000256" key="4">
    <source>
        <dbReference type="ARBA" id="ARBA00022769"/>
    </source>
</evidence>
<dbReference type="InterPro" id="IPR036237">
    <property type="entry name" value="Xyl_isomerase-like_sf"/>
</dbReference>
<keyword evidence="3" id="KW-0227">DNA damage</keyword>
<keyword evidence="2 8" id="KW-0255">Endonuclease</keyword>
<evidence type="ECO:0000256" key="6">
    <source>
        <dbReference type="ARBA" id="ARBA00023204"/>
    </source>
</evidence>
<dbReference type="GO" id="GO:0004519">
    <property type="term" value="F:endonuclease activity"/>
    <property type="evidence" value="ECO:0007669"/>
    <property type="project" value="UniProtKB-KW"/>
</dbReference>
<dbReference type="GO" id="GO:0006289">
    <property type="term" value="P:nucleotide-excision repair"/>
    <property type="evidence" value="ECO:0007669"/>
    <property type="project" value="InterPro"/>
</dbReference>
<dbReference type="Pfam" id="PF08349">
    <property type="entry name" value="DUF1722"/>
    <property type="match status" value="1"/>
</dbReference>
<keyword evidence="4" id="KW-0228">DNA excision</keyword>